<keyword evidence="2" id="KW-1185">Reference proteome</keyword>
<accession>K9YUY7</accession>
<dbReference type="STRING" id="13035.Dacsa_2052"/>
<evidence type="ECO:0000313" key="1">
    <source>
        <dbReference type="EMBL" id="AFZ50694.1"/>
    </source>
</evidence>
<organism evidence="1 2">
    <name type="scientific">Dactylococcopsis salina (strain PCC 8305)</name>
    <name type="common">Myxobactron salinum</name>
    <dbReference type="NCBI Taxonomy" id="13035"/>
    <lineage>
        <taxon>Bacteria</taxon>
        <taxon>Bacillati</taxon>
        <taxon>Cyanobacteriota</taxon>
        <taxon>Cyanophyceae</taxon>
        <taxon>Nodosilineales</taxon>
        <taxon>Cymatolegaceae</taxon>
        <taxon>Dactylococcopsis</taxon>
    </lineage>
</organism>
<dbReference type="AlphaFoldDB" id="K9YUY7"/>
<proteinExistence type="predicted"/>
<dbReference type="KEGG" id="dsl:Dacsa_2052"/>
<protein>
    <submittedName>
        <fullName evidence="1">Uncharacterized protein</fullName>
    </submittedName>
</protein>
<name>K9YUY7_DACS8</name>
<evidence type="ECO:0000313" key="2">
    <source>
        <dbReference type="Proteomes" id="UP000010482"/>
    </source>
</evidence>
<dbReference type="Proteomes" id="UP000010482">
    <property type="component" value="Chromosome"/>
</dbReference>
<reference evidence="1" key="1">
    <citation type="submission" date="2012-04" db="EMBL/GenBank/DDBJ databases">
        <title>Finished genome of Dactylococcopsis salina PCC 8305.</title>
        <authorList>
            <consortium name="US DOE Joint Genome Institute"/>
            <person name="Gugger M."/>
            <person name="Coursin T."/>
            <person name="Rippka R."/>
            <person name="Tandeau De Marsac N."/>
            <person name="Huntemann M."/>
            <person name="Wei C.-L."/>
            <person name="Han J."/>
            <person name="Detter J.C."/>
            <person name="Han C."/>
            <person name="Tapia R."/>
            <person name="Daligault H."/>
            <person name="Chen A."/>
            <person name="Krypides N."/>
            <person name="Mavromatis K."/>
            <person name="Markowitz V."/>
            <person name="Szeto E."/>
            <person name="Ivanova N."/>
            <person name="Ovchinnikova G."/>
            <person name="Pagani I."/>
            <person name="Pati A."/>
            <person name="Goodwin L."/>
            <person name="Peters L."/>
            <person name="Pitluck S."/>
            <person name="Woyke T."/>
            <person name="Kerfeld C."/>
        </authorList>
    </citation>
    <scope>NUCLEOTIDE SEQUENCE [LARGE SCALE GENOMIC DNA]</scope>
    <source>
        <strain evidence="1">PCC 8305</strain>
    </source>
</reference>
<dbReference type="EMBL" id="CP003944">
    <property type="protein sequence ID" value="AFZ50694.1"/>
    <property type="molecule type" value="Genomic_DNA"/>
</dbReference>
<gene>
    <name evidence="1" type="ORF">Dacsa_2052</name>
</gene>
<sequence>MSKNASSLIVQSSRTLPKATCLTKPTNGLFQQALDILNHFTDLFS</sequence>
<dbReference type="HOGENOM" id="CLU_3198830_0_0_3"/>